<proteinExistence type="predicted"/>
<dbReference type="AlphaFoldDB" id="A0A101M186"/>
<evidence type="ECO:0000313" key="1">
    <source>
        <dbReference type="EMBL" id="KUM49048.1"/>
    </source>
</evidence>
<accession>A0A101M186</accession>
<geneLocation type="mitochondrion" evidence="1"/>
<reference evidence="1" key="1">
    <citation type="journal article" date="2015" name="Genome Biol. Evol.">
        <title>Organellar Genomes of White Spruce (Picea glauca): Assembly and Annotation.</title>
        <authorList>
            <person name="Jackman S.D."/>
            <person name="Warren R.L."/>
            <person name="Gibb E.A."/>
            <person name="Vandervalk B.P."/>
            <person name="Mohamadi H."/>
            <person name="Chu J."/>
            <person name="Raymond A."/>
            <person name="Pleasance S."/>
            <person name="Coope R."/>
            <person name="Wildung M.R."/>
            <person name="Ritland C.E."/>
            <person name="Bousquet J."/>
            <person name="Jones S.J."/>
            <person name="Bohlmann J."/>
            <person name="Birol I."/>
        </authorList>
    </citation>
    <scope>NUCLEOTIDE SEQUENCE [LARGE SCALE GENOMIC DNA]</scope>
    <source>
        <tissue evidence="1">Flushing bud</tissue>
    </source>
</reference>
<sequence length="79" mass="9392">MEVSADRKAHLLVEYSNKKFACELMDGHIRDDKYRVVDYIIFYKDMIYLVPESKLKENILRATHDTPLAGYQGYLKTYR</sequence>
<organism evidence="1">
    <name type="scientific">Picea glauca</name>
    <name type="common">White spruce</name>
    <name type="synonym">Pinus glauca</name>
    <dbReference type="NCBI Taxonomy" id="3330"/>
    <lineage>
        <taxon>Eukaryota</taxon>
        <taxon>Viridiplantae</taxon>
        <taxon>Streptophyta</taxon>
        <taxon>Embryophyta</taxon>
        <taxon>Tracheophyta</taxon>
        <taxon>Spermatophyta</taxon>
        <taxon>Pinopsida</taxon>
        <taxon>Pinidae</taxon>
        <taxon>Conifers I</taxon>
        <taxon>Pinales</taxon>
        <taxon>Pinaceae</taxon>
        <taxon>Picea</taxon>
    </lineage>
</organism>
<comment type="caution">
    <text evidence="1">The sequence shown here is derived from an EMBL/GenBank/DDBJ whole genome shotgun (WGS) entry which is preliminary data.</text>
</comment>
<keyword evidence="1" id="KW-0496">Mitochondrion</keyword>
<dbReference type="EMBL" id="LKAM01000004">
    <property type="protein sequence ID" value="KUM49048.1"/>
    <property type="molecule type" value="Genomic_DNA"/>
</dbReference>
<protein>
    <submittedName>
        <fullName evidence="1">Uncharacterized protein</fullName>
    </submittedName>
</protein>
<name>A0A101M186_PICGL</name>
<gene>
    <name evidence="1" type="ORF">ABT39_MTgene4385</name>
</gene>